<feature type="non-terminal residue" evidence="1">
    <location>
        <position position="39"/>
    </location>
</feature>
<dbReference type="GO" id="GO:0016301">
    <property type="term" value="F:kinase activity"/>
    <property type="evidence" value="ECO:0007669"/>
    <property type="project" value="UniProtKB-KW"/>
</dbReference>
<sequence length="39" mass="4224">SRSTRWVHYSGICVARGQQARGRTGSPTAESCLMAPECL</sequence>
<feature type="non-terminal residue" evidence="1">
    <location>
        <position position="1"/>
    </location>
</feature>
<name>Q5EC65_BALMU</name>
<keyword evidence="1" id="KW-0808">Transferase</keyword>
<dbReference type="EMBL" id="AY911307">
    <property type="protein sequence ID" value="AAX07737.1"/>
    <property type="molecule type" value="Genomic_DNA"/>
</dbReference>
<accession>Q5EC65</accession>
<protein>
    <submittedName>
        <fullName evidence="1">Serine-threonine kinase PIM-1</fullName>
    </submittedName>
</protein>
<evidence type="ECO:0000313" key="1">
    <source>
        <dbReference type="EMBL" id="AAX07737.1"/>
    </source>
</evidence>
<keyword evidence="1" id="KW-0418">Kinase</keyword>
<organism evidence="1">
    <name type="scientific">Balaenoptera musculus</name>
    <name type="common">Blue whale</name>
    <dbReference type="NCBI Taxonomy" id="9771"/>
    <lineage>
        <taxon>Eukaryota</taxon>
        <taxon>Metazoa</taxon>
        <taxon>Chordata</taxon>
        <taxon>Craniata</taxon>
        <taxon>Vertebrata</taxon>
        <taxon>Euteleostomi</taxon>
        <taxon>Mammalia</taxon>
        <taxon>Eutheria</taxon>
        <taxon>Laurasiatheria</taxon>
        <taxon>Artiodactyla</taxon>
        <taxon>Whippomorpha</taxon>
        <taxon>Cetacea</taxon>
        <taxon>Mysticeti</taxon>
        <taxon>Balaenopteridae</taxon>
        <taxon>Balaenoptera</taxon>
    </lineage>
</organism>
<reference evidence="1" key="1">
    <citation type="submission" date="2005-01" db="EMBL/GenBank/DDBJ databases">
        <title>Global Population Structure of Blue Whales Balaenoptera musculus ssp. Based on Nuclear Genetic Variation.</title>
        <authorList>
            <person name="Conway C.A."/>
            <person name="May B.P."/>
        </authorList>
    </citation>
    <scope>NUCLEOTIDE SEQUENCE</scope>
</reference>
<proteinExistence type="predicted"/>
<dbReference type="AlphaFoldDB" id="Q5EC65"/>